<dbReference type="Pfam" id="PF01380">
    <property type="entry name" value="SIS"/>
    <property type="match status" value="2"/>
</dbReference>
<dbReference type="SUPFAM" id="SSF56235">
    <property type="entry name" value="N-terminal nucleophile aminohydrolases (Ntn hydrolases)"/>
    <property type="match status" value="1"/>
</dbReference>
<protein>
    <recommendedName>
        <fullName evidence="2">glutamine--fructose-6-phosphate transaminase (isomerizing)</fullName>
        <ecNumber evidence="2">2.6.1.16</ecNumber>
    </recommendedName>
</protein>
<dbReference type="CDD" id="cd05008">
    <property type="entry name" value="SIS_GlmS_GlmD_1"/>
    <property type="match status" value="1"/>
</dbReference>
<evidence type="ECO:0000256" key="3">
    <source>
        <dbReference type="ARBA" id="ARBA00022576"/>
    </source>
</evidence>
<feature type="domain" description="Glutamine amidotransferase type-2" evidence="7">
    <location>
        <begin position="2"/>
        <end position="221"/>
    </location>
</feature>
<keyword evidence="6" id="KW-0315">Glutamine amidotransferase</keyword>
<keyword evidence="4" id="KW-0808">Transferase</keyword>
<evidence type="ECO:0000256" key="1">
    <source>
        <dbReference type="ARBA" id="ARBA00001031"/>
    </source>
</evidence>
<keyword evidence="3" id="KW-0032">Aminotransferase</keyword>
<feature type="domain" description="SIS" evidence="8">
    <location>
        <begin position="460"/>
        <end position="596"/>
    </location>
</feature>
<dbReference type="EMBL" id="MN739328">
    <property type="protein sequence ID" value="QHS98907.1"/>
    <property type="molecule type" value="Genomic_DNA"/>
</dbReference>
<dbReference type="Pfam" id="PF13522">
    <property type="entry name" value="GATase_6"/>
    <property type="match status" value="1"/>
</dbReference>
<dbReference type="GO" id="GO:0006487">
    <property type="term" value="P:protein N-linked glycosylation"/>
    <property type="evidence" value="ECO:0007669"/>
    <property type="project" value="TreeGrafter"/>
</dbReference>
<reference evidence="9" key="1">
    <citation type="journal article" date="2020" name="Nature">
        <title>Giant virus diversity and host interactions through global metagenomics.</title>
        <authorList>
            <person name="Schulz F."/>
            <person name="Roux S."/>
            <person name="Paez-Espino D."/>
            <person name="Jungbluth S."/>
            <person name="Walsh D.A."/>
            <person name="Denef V.J."/>
            <person name="McMahon K.D."/>
            <person name="Konstantinidis K.T."/>
            <person name="Eloe-Fadrosh E.A."/>
            <person name="Kyrpides N.C."/>
            <person name="Woyke T."/>
        </authorList>
    </citation>
    <scope>NUCLEOTIDE SEQUENCE</scope>
    <source>
        <strain evidence="9">GVMAG-M-3300020185-18</strain>
    </source>
</reference>
<sequence>MCGIIAGISPQVVDILLLGLKQLQNRGYDSAGITTIISNNFQTTKYASRVKSSIELLDQEKEQHQSSSIGIAHTRWATHGPKTDINSHPHTSYLGNFVLVHNGIIENYLELKKELIKNDIRCVSETDTEVIVNTIELNYLIKKDVEKAIEKTLSQLEGTWGLAILSKFDLDTLYCTRKGSPLLVSVNNNIGLVASEQSAFCNKTNNYIVLNNHDICKLKMVNGQVEMTTREIYAELQIKNKNLELTPFPYKHWTEKEIYEQVDSSLRSISLGGRLLSNNKVKLGGLEQQKTALLEVENLILLGCGTSYFAGMCGKKYLKDLCKFNSVQVIDGAEFELNDIPKNGKTALVLMSQSGETKDLHRCLEMCKDLDLITIGVVNVVDSLIAREVDCGCYLNAGREVGVASTKSFTSQVIILSMMAIWFAQVNDINLQKRKKHIRDLRKLHLDIEKTLEKNDIDSFLDIFKTQNNCFILGKDKAEAIAQEAALKIKEISYIHAEGYSSSSLKHGPFALLEKDFPVILVAPENKYFAKNMNAYEEIKSRYAKIILVTDKQDLDLPNTILVVKNDCYGDLLCIVPLQLLALKLSLYKKCNADMPRNLAKVVTVE</sequence>
<dbReference type="CDD" id="cd05009">
    <property type="entry name" value="SIS_GlmS_GlmD_2"/>
    <property type="match status" value="1"/>
</dbReference>
<dbReference type="PROSITE" id="PS51278">
    <property type="entry name" value="GATASE_TYPE_2"/>
    <property type="match status" value="1"/>
</dbReference>
<dbReference type="InterPro" id="IPR005855">
    <property type="entry name" value="GFAT"/>
</dbReference>
<dbReference type="Gene3D" id="3.60.20.10">
    <property type="entry name" value="Glutamine Phosphoribosylpyrophosphate, subunit 1, domain 1"/>
    <property type="match status" value="1"/>
</dbReference>
<dbReference type="NCBIfam" id="NF001484">
    <property type="entry name" value="PRK00331.1"/>
    <property type="match status" value="1"/>
</dbReference>
<proteinExistence type="predicted"/>
<dbReference type="InterPro" id="IPR017932">
    <property type="entry name" value="GATase_2_dom"/>
</dbReference>
<feature type="domain" description="SIS" evidence="8">
    <location>
        <begin position="289"/>
        <end position="429"/>
    </location>
</feature>
<comment type="catalytic activity">
    <reaction evidence="1">
        <text>D-fructose 6-phosphate + L-glutamine = D-glucosamine 6-phosphate + L-glutamate</text>
        <dbReference type="Rhea" id="RHEA:13237"/>
        <dbReference type="ChEBI" id="CHEBI:29985"/>
        <dbReference type="ChEBI" id="CHEBI:58359"/>
        <dbReference type="ChEBI" id="CHEBI:58725"/>
        <dbReference type="ChEBI" id="CHEBI:61527"/>
        <dbReference type="EC" id="2.6.1.16"/>
    </reaction>
</comment>
<dbReference type="CDD" id="cd00714">
    <property type="entry name" value="GFAT"/>
    <property type="match status" value="1"/>
</dbReference>
<dbReference type="NCBIfam" id="TIGR01135">
    <property type="entry name" value="glmS"/>
    <property type="match status" value="1"/>
</dbReference>
<dbReference type="GO" id="GO:0006047">
    <property type="term" value="P:UDP-N-acetylglucosamine metabolic process"/>
    <property type="evidence" value="ECO:0007669"/>
    <property type="project" value="TreeGrafter"/>
</dbReference>
<evidence type="ECO:0000313" key="9">
    <source>
        <dbReference type="EMBL" id="QHS98907.1"/>
    </source>
</evidence>
<keyword evidence="5" id="KW-0677">Repeat</keyword>
<evidence type="ECO:0000256" key="5">
    <source>
        <dbReference type="ARBA" id="ARBA00022737"/>
    </source>
</evidence>
<dbReference type="InterPro" id="IPR035466">
    <property type="entry name" value="GlmS/AgaS_SIS"/>
</dbReference>
<dbReference type="InterPro" id="IPR046348">
    <property type="entry name" value="SIS_dom_sf"/>
</dbReference>
<dbReference type="PANTHER" id="PTHR10937:SF0">
    <property type="entry name" value="GLUTAMINE--FRUCTOSE-6-PHOSPHATE TRANSAMINASE (ISOMERIZING)"/>
    <property type="match status" value="1"/>
</dbReference>
<dbReference type="PROSITE" id="PS51464">
    <property type="entry name" value="SIS"/>
    <property type="match status" value="2"/>
</dbReference>
<evidence type="ECO:0000259" key="8">
    <source>
        <dbReference type="PROSITE" id="PS51464"/>
    </source>
</evidence>
<dbReference type="GO" id="GO:0097367">
    <property type="term" value="F:carbohydrate derivative binding"/>
    <property type="evidence" value="ECO:0007669"/>
    <property type="project" value="InterPro"/>
</dbReference>
<dbReference type="GO" id="GO:0004360">
    <property type="term" value="F:glutamine-fructose-6-phosphate transaminase (isomerizing) activity"/>
    <property type="evidence" value="ECO:0007669"/>
    <property type="project" value="UniProtKB-EC"/>
</dbReference>
<dbReference type="FunFam" id="3.40.50.10490:FF:000036">
    <property type="entry name" value="Glutamine-fructose-6-phosphate transaminase (Isomerizing), variant"/>
    <property type="match status" value="1"/>
</dbReference>
<dbReference type="Gene3D" id="3.40.50.10490">
    <property type="entry name" value="Glucose-6-phosphate isomerase like protein, domain 1"/>
    <property type="match status" value="2"/>
</dbReference>
<accession>A0A6C0C2S9</accession>
<dbReference type="AlphaFoldDB" id="A0A6C0C2S9"/>
<dbReference type="SUPFAM" id="SSF53697">
    <property type="entry name" value="SIS domain"/>
    <property type="match status" value="1"/>
</dbReference>
<dbReference type="InterPro" id="IPR035490">
    <property type="entry name" value="GlmS/FrlB_SIS"/>
</dbReference>
<dbReference type="EC" id="2.6.1.16" evidence="2"/>
<evidence type="ECO:0000259" key="7">
    <source>
        <dbReference type="PROSITE" id="PS51278"/>
    </source>
</evidence>
<dbReference type="InterPro" id="IPR029055">
    <property type="entry name" value="Ntn_hydrolases_N"/>
</dbReference>
<dbReference type="PANTHER" id="PTHR10937">
    <property type="entry name" value="GLUCOSAMINE--FRUCTOSE-6-PHOSPHATE AMINOTRANSFERASE, ISOMERIZING"/>
    <property type="match status" value="1"/>
</dbReference>
<dbReference type="InterPro" id="IPR047084">
    <property type="entry name" value="GFAT_N"/>
</dbReference>
<dbReference type="GO" id="GO:0006002">
    <property type="term" value="P:fructose 6-phosphate metabolic process"/>
    <property type="evidence" value="ECO:0007669"/>
    <property type="project" value="TreeGrafter"/>
</dbReference>
<name>A0A6C0C2S9_9ZZZZ</name>
<evidence type="ECO:0000256" key="4">
    <source>
        <dbReference type="ARBA" id="ARBA00022679"/>
    </source>
</evidence>
<dbReference type="InterPro" id="IPR001347">
    <property type="entry name" value="SIS_dom"/>
</dbReference>
<evidence type="ECO:0000256" key="6">
    <source>
        <dbReference type="ARBA" id="ARBA00022962"/>
    </source>
</evidence>
<organism evidence="9">
    <name type="scientific">viral metagenome</name>
    <dbReference type="NCBI Taxonomy" id="1070528"/>
    <lineage>
        <taxon>unclassified sequences</taxon>
        <taxon>metagenomes</taxon>
        <taxon>organismal metagenomes</taxon>
    </lineage>
</organism>
<evidence type="ECO:0000256" key="2">
    <source>
        <dbReference type="ARBA" id="ARBA00012916"/>
    </source>
</evidence>